<dbReference type="AlphaFoldDB" id="A0A6G0YNV5"/>
<evidence type="ECO:0000313" key="2">
    <source>
        <dbReference type="Proteomes" id="UP000478052"/>
    </source>
</evidence>
<protein>
    <submittedName>
        <fullName evidence="1">Uncharacterized protein</fullName>
    </submittedName>
</protein>
<keyword evidence="2" id="KW-1185">Reference proteome</keyword>
<reference evidence="1 2" key="1">
    <citation type="submission" date="2019-08" db="EMBL/GenBank/DDBJ databases">
        <title>Whole genome of Aphis craccivora.</title>
        <authorList>
            <person name="Voronova N.V."/>
            <person name="Shulinski R.S."/>
            <person name="Bandarenka Y.V."/>
            <person name="Zhorov D.G."/>
            <person name="Warner D."/>
        </authorList>
    </citation>
    <scope>NUCLEOTIDE SEQUENCE [LARGE SCALE GENOMIC DNA]</scope>
    <source>
        <strain evidence="1">180601</strain>
        <tissue evidence="1">Whole Body</tissue>
    </source>
</reference>
<accession>A0A6G0YNV5</accession>
<sequence length="91" mass="10461">MIGGRNKPLAHIILRGFELNTTLPNNIVKLDYGEVFSIIRIQRKQNSIYLHGNAYKTVTDAFKFPCKSTKVRIMKLSRLCNRIIIISIDDI</sequence>
<organism evidence="1 2">
    <name type="scientific">Aphis craccivora</name>
    <name type="common">Cowpea aphid</name>
    <dbReference type="NCBI Taxonomy" id="307492"/>
    <lineage>
        <taxon>Eukaryota</taxon>
        <taxon>Metazoa</taxon>
        <taxon>Ecdysozoa</taxon>
        <taxon>Arthropoda</taxon>
        <taxon>Hexapoda</taxon>
        <taxon>Insecta</taxon>
        <taxon>Pterygota</taxon>
        <taxon>Neoptera</taxon>
        <taxon>Paraneoptera</taxon>
        <taxon>Hemiptera</taxon>
        <taxon>Sternorrhyncha</taxon>
        <taxon>Aphidomorpha</taxon>
        <taxon>Aphidoidea</taxon>
        <taxon>Aphididae</taxon>
        <taxon>Aphidini</taxon>
        <taxon>Aphis</taxon>
        <taxon>Aphis</taxon>
    </lineage>
</organism>
<name>A0A6G0YNV5_APHCR</name>
<dbReference type="Proteomes" id="UP000478052">
    <property type="component" value="Unassembled WGS sequence"/>
</dbReference>
<evidence type="ECO:0000313" key="1">
    <source>
        <dbReference type="EMBL" id="KAF0759299.1"/>
    </source>
</evidence>
<gene>
    <name evidence="1" type="ORF">FWK35_00014156</name>
</gene>
<dbReference type="EMBL" id="VUJU01003042">
    <property type="protein sequence ID" value="KAF0759299.1"/>
    <property type="molecule type" value="Genomic_DNA"/>
</dbReference>
<proteinExistence type="predicted"/>
<comment type="caution">
    <text evidence="1">The sequence shown here is derived from an EMBL/GenBank/DDBJ whole genome shotgun (WGS) entry which is preliminary data.</text>
</comment>